<accession>L1JV71</accession>
<reference evidence="3" key="3">
    <citation type="submission" date="2015-06" db="UniProtKB">
        <authorList>
            <consortium name="EnsemblProtists"/>
        </authorList>
    </citation>
    <scope>IDENTIFICATION</scope>
</reference>
<feature type="compositionally biased region" description="Basic and acidic residues" evidence="1">
    <location>
        <begin position="570"/>
        <end position="586"/>
    </location>
</feature>
<dbReference type="RefSeq" id="XP_005839451.1">
    <property type="nucleotide sequence ID" value="XM_005839394.1"/>
</dbReference>
<dbReference type="EnsemblProtists" id="EKX52471">
    <property type="protein sequence ID" value="EKX52471"/>
    <property type="gene ID" value="GUITHDRAFT_133557"/>
</dbReference>
<reference evidence="4" key="2">
    <citation type="submission" date="2012-11" db="EMBL/GenBank/DDBJ databases">
        <authorList>
            <person name="Kuo A."/>
            <person name="Curtis B.A."/>
            <person name="Tanifuji G."/>
            <person name="Burki F."/>
            <person name="Gruber A."/>
            <person name="Irimia M."/>
            <person name="Maruyama S."/>
            <person name="Arias M.C."/>
            <person name="Ball S.G."/>
            <person name="Gile G.H."/>
            <person name="Hirakawa Y."/>
            <person name="Hopkins J.F."/>
            <person name="Rensing S.A."/>
            <person name="Schmutz J."/>
            <person name="Symeonidi A."/>
            <person name="Elias M."/>
            <person name="Eveleigh R.J."/>
            <person name="Herman E.K."/>
            <person name="Klute M.J."/>
            <person name="Nakayama T."/>
            <person name="Obornik M."/>
            <person name="Reyes-Prieto A."/>
            <person name="Armbrust E.V."/>
            <person name="Aves S.J."/>
            <person name="Beiko R.G."/>
            <person name="Coutinho P."/>
            <person name="Dacks J.B."/>
            <person name="Durnford D.G."/>
            <person name="Fast N.M."/>
            <person name="Green B.R."/>
            <person name="Grisdale C."/>
            <person name="Hempe F."/>
            <person name="Henrissat B."/>
            <person name="Hoppner M.P."/>
            <person name="Ishida K.-I."/>
            <person name="Kim E."/>
            <person name="Koreny L."/>
            <person name="Kroth P.G."/>
            <person name="Liu Y."/>
            <person name="Malik S.-B."/>
            <person name="Maier U.G."/>
            <person name="McRose D."/>
            <person name="Mock T."/>
            <person name="Neilson J.A."/>
            <person name="Onodera N.T."/>
            <person name="Poole A.M."/>
            <person name="Pritham E.J."/>
            <person name="Richards T.A."/>
            <person name="Rocap G."/>
            <person name="Roy S.W."/>
            <person name="Sarai C."/>
            <person name="Schaack S."/>
            <person name="Shirato S."/>
            <person name="Slamovits C.H."/>
            <person name="Spencer D.F."/>
            <person name="Suzuki S."/>
            <person name="Worden A.Z."/>
            <person name="Zauner S."/>
            <person name="Barry K."/>
            <person name="Bell C."/>
            <person name="Bharti A.K."/>
            <person name="Crow J.A."/>
            <person name="Grimwood J."/>
            <person name="Kramer R."/>
            <person name="Lindquist E."/>
            <person name="Lucas S."/>
            <person name="Salamov A."/>
            <person name="McFadden G.I."/>
            <person name="Lane C.E."/>
            <person name="Keeling P.J."/>
            <person name="Gray M.W."/>
            <person name="Grigoriev I.V."/>
            <person name="Archibald J.M."/>
        </authorList>
    </citation>
    <scope>NUCLEOTIDE SEQUENCE</scope>
    <source>
        <strain evidence="4">CCMP2712</strain>
    </source>
</reference>
<evidence type="ECO:0000256" key="1">
    <source>
        <dbReference type="SAM" id="MobiDB-lite"/>
    </source>
</evidence>
<feature type="compositionally biased region" description="Basic and acidic residues" evidence="1">
    <location>
        <begin position="239"/>
        <end position="252"/>
    </location>
</feature>
<feature type="region of interest" description="Disordered" evidence="1">
    <location>
        <begin position="229"/>
        <end position="252"/>
    </location>
</feature>
<gene>
    <name evidence="2" type="ORF">GUITHDRAFT_133557</name>
</gene>
<evidence type="ECO:0000313" key="3">
    <source>
        <dbReference type="EnsemblProtists" id="EKX52471"/>
    </source>
</evidence>
<feature type="compositionally biased region" description="Basic and acidic residues" evidence="1">
    <location>
        <begin position="637"/>
        <end position="648"/>
    </location>
</feature>
<feature type="compositionally biased region" description="Low complexity" evidence="1">
    <location>
        <begin position="8"/>
        <end position="28"/>
    </location>
</feature>
<reference evidence="2 4" key="1">
    <citation type="journal article" date="2012" name="Nature">
        <title>Algal genomes reveal evolutionary mosaicism and the fate of nucleomorphs.</title>
        <authorList>
            <consortium name="DOE Joint Genome Institute"/>
            <person name="Curtis B.A."/>
            <person name="Tanifuji G."/>
            <person name="Burki F."/>
            <person name="Gruber A."/>
            <person name="Irimia M."/>
            <person name="Maruyama S."/>
            <person name="Arias M.C."/>
            <person name="Ball S.G."/>
            <person name="Gile G.H."/>
            <person name="Hirakawa Y."/>
            <person name="Hopkins J.F."/>
            <person name="Kuo A."/>
            <person name="Rensing S.A."/>
            <person name="Schmutz J."/>
            <person name="Symeonidi A."/>
            <person name="Elias M."/>
            <person name="Eveleigh R.J."/>
            <person name="Herman E.K."/>
            <person name="Klute M.J."/>
            <person name="Nakayama T."/>
            <person name="Obornik M."/>
            <person name="Reyes-Prieto A."/>
            <person name="Armbrust E.V."/>
            <person name="Aves S.J."/>
            <person name="Beiko R.G."/>
            <person name="Coutinho P."/>
            <person name="Dacks J.B."/>
            <person name="Durnford D.G."/>
            <person name="Fast N.M."/>
            <person name="Green B.R."/>
            <person name="Grisdale C.J."/>
            <person name="Hempel F."/>
            <person name="Henrissat B."/>
            <person name="Hoppner M.P."/>
            <person name="Ishida K."/>
            <person name="Kim E."/>
            <person name="Koreny L."/>
            <person name="Kroth P.G."/>
            <person name="Liu Y."/>
            <person name="Malik S.B."/>
            <person name="Maier U.G."/>
            <person name="McRose D."/>
            <person name="Mock T."/>
            <person name="Neilson J.A."/>
            <person name="Onodera N.T."/>
            <person name="Poole A.M."/>
            <person name="Pritham E.J."/>
            <person name="Richards T.A."/>
            <person name="Rocap G."/>
            <person name="Roy S.W."/>
            <person name="Sarai C."/>
            <person name="Schaack S."/>
            <person name="Shirato S."/>
            <person name="Slamovits C.H."/>
            <person name="Spencer D.F."/>
            <person name="Suzuki S."/>
            <person name="Worden A.Z."/>
            <person name="Zauner S."/>
            <person name="Barry K."/>
            <person name="Bell C."/>
            <person name="Bharti A.K."/>
            <person name="Crow J.A."/>
            <person name="Grimwood J."/>
            <person name="Kramer R."/>
            <person name="Lindquist E."/>
            <person name="Lucas S."/>
            <person name="Salamov A."/>
            <person name="McFadden G.I."/>
            <person name="Lane C.E."/>
            <person name="Keeling P.J."/>
            <person name="Gray M.W."/>
            <person name="Grigoriev I.V."/>
            <person name="Archibald J.M."/>
        </authorList>
    </citation>
    <scope>NUCLEOTIDE SEQUENCE</scope>
    <source>
        <strain evidence="2 4">CCMP2712</strain>
    </source>
</reference>
<protein>
    <recommendedName>
        <fullName evidence="5">PPM-type phosphatase domain-containing protein</fullName>
    </recommendedName>
</protein>
<evidence type="ECO:0000313" key="4">
    <source>
        <dbReference type="Proteomes" id="UP000011087"/>
    </source>
</evidence>
<dbReference type="PaxDb" id="55529-EKX52471"/>
<sequence>MPSPPLRPSSASSSSSSSALLRTMSQSSLTAKLLRKLLRHDPASHARRRPTPSSPAMQPDYPSDVVKHLCDAIGSMTGHYASLSRRAAKQSKSIVAMADAVAQSNMAVCAMVAELAEIASGLSDVCQAVMAQQEQVLVLLQAQPLPPHAVSYKDVKIKQDLYPAHSLPPDEAHAAVTLPHHSDVKPCSSLRVEPAMLSPAPCPPVEPAAALHEATTCVSPTALAKTDERIELDEPLANQRERGGPASSKREGAASSFGFASTVAVYHPFRGNRTEIKYVDWFAVRGRVAALCDGGRHGRLSERLARKMAAAFVSMSPPSEGPYLAEDRYSQAIDQTKAELKESDASIKESMRSASFLGLELCPEHSSGNVQVRALVIGSPRWAVLSYNQDESRSEHAPNASMSLLLTDRPCGSFECRHLSEPCSDVTGSRGLAARPSALSIEARDGDILVIGSDGFWRNVFLPGSGGGESKLRCSLVESAGKALKYVSTQSTPGQDWSQCTKFVEQLGKDLYGIAMGNMSNVKGYEDDMTVLVTRVKRGEAGVELDASIDARPMLTGGYYVVREPPLSSRSEERPAPAPVSHKEPQELGGSSVRAEGPGGRIVSMSQAACADCPGPAPGARRFGGGAKRQQPDESAADSHGEPREQPRKVGPGAGLQFGAKKPVSTLCAGLRNWTVRGLRDPVCTQE</sequence>
<dbReference type="AlphaFoldDB" id="L1JV71"/>
<evidence type="ECO:0000313" key="2">
    <source>
        <dbReference type="EMBL" id="EKX52471.1"/>
    </source>
</evidence>
<dbReference type="SUPFAM" id="SSF81606">
    <property type="entry name" value="PP2C-like"/>
    <property type="match status" value="1"/>
</dbReference>
<feature type="region of interest" description="Disordered" evidence="1">
    <location>
        <begin position="565"/>
        <end position="599"/>
    </location>
</feature>
<dbReference type="HOGENOM" id="CLU_400883_0_0_1"/>
<name>L1JV71_GUITC</name>
<dbReference type="EMBL" id="JH992972">
    <property type="protein sequence ID" value="EKX52471.1"/>
    <property type="molecule type" value="Genomic_DNA"/>
</dbReference>
<dbReference type="KEGG" id="gtt:GUITHDRAFT_133557"/>
<dbReference type="Proteomes" id="UP000011087">
    <property type="component" value="Unassembled WGS sequence"/>
</dbReference>
<feature type="region of interest" description="Disordered" evidence="1">
    <location>
        <begin position="613"/>
        <end position="662"/>
    </location>
</feature>
<keyword evidence="4" id="KW-1185">Reference proteome</keyword>
<proteinExistence type="predicted"/>
<organism evidence="2">
    <name type="scientific">Guillardia theta (strain CCMP2712)</name>
    <name type="common">Cryptophyte</name>
    <dbReference type="NCBI Taxonomy" id="905079"/>
    <lineage>
        <taxon>Eukaryota</taxon>
        <taxon>Cryptophyceae</taxon>
        <taxon>Pyrenomonadales</taxon>
        <taxon>Geminigeraceae</taxon>
        <taxon>Guillardia</taxon>
    </lineage>
</organism>
<feature type="region of interest" description="Disordered" evidence="1">
    <location>
        <begin position="1"/>
        <end position="61"/>
    </location>
</feature>
<dbReference type="InterPro" id="IPR036457">
    <property type="entry name" value="PPM-type-like_dom_sf"/>
</dbReference>
<dbReference type="GeneID" id="17309209"/>
<evidence type="ECO:0008006" key="5">
    <source>
        <dbReference type="Google" id="ProtNLM"/>
    </source>
</evidence>